<name>A0A9E7NA51_9EURY</name>
<dbReference type="PANTHER" id="PTHR39550">
    <property type="entry name" value="SLL0658 PROTEIN"/>
    <property type="match status" value="1"/>
</dbReference>
<evidence type="ECO:0000313" key="2">
    <source>
        <dbReference type="Proteomes" id="UP001056855"/>
    </source>
</evidence>
<dbReference type="AlphaFoldDB" id="A0A9E7NA51"/>
<reference evidence="1" key="1">
    <citation type="submission" date="2022-06" db="EMBL/GenBank/DDBJ databases">
        <title>Diverse halophilic archaea isolated from saline environments.</title>
        <authorList>
            <person name="Cui H.-L."/>
        </authorList>
    </citation>
    <scope>NUCLEOTIDE SEQUENCE</scope>
    <source>
        <strain evidence="1">WLHS1</strain>
    </source>
</reference>
<sequence>MASSEVVVADTSPILNLELIDRTACLRRQFEAITIPSAVRDELLVGQRKREQLETVLESSFVTVESARRTDLVREFRAELDRGESEALALAIDREADLVLIDERDGRQVARRHDLRVTGVVGLLIRAARSDRLSIETALASLREVGFWIDDDLVQRVIDAVEAETGY</sequence>
<dbReference type="RefSeq" id="WP_254158151.1">
    <property type="nucleotide sequence ID" value="NZ_CP100355.1"/>
</dbReference>
<dbReference type="EMBL" id="CP100355">
    <property type="protein sequence ID" value="UTF53626.1"/>
    <property type="molecule type" value="Genomic_DNA"/>
</dbReference>
<evidence type="ECO:0000313" key="1">
    <source>
        <dbReference type="EMBL" id="UTF53626.1"/>
    </source>
</evidence>
<protein>
    <submittedName>
        <fullName evidence="1">DUF3368 domain-containing protein</fullName>
    </submittedName>
</protein>
<organism evidence="1 2">
    <name type="scientific">Natronosalvus rutilus</name>
    <dbReference type="NCBI Taxonomy" id="2953753"/>
    <lineage>
        <taxon>Archaea</taxon>
        <taxon>Methanobacteriati</taxon>
        <taxon>Methanobacteriota</taxon>
        <taxon>Stenosarchaea group</taxon>
        <taxon>Halobacteria</taxon>
        <taxon>Halobacteriales</taxon>
        <taxon>Natrialbaceae</taxon>
        <taxon>Natronosalvus</taxon>
    </lineage>
</organism>
<dbReference type="Pfam" id="PF11848">
    <property type="entry name" value="DUF3368"/>
    <property type="match status" value="1"/>
</dbReference>
<dbReference type="KEGG" id="sawl:NGM29_17960"/>
<dbReference type="PANTHER" id="PTHR39550:SF1">
    <property type="entry name" value="SLL0658 PROTEIN"/>
    <property type="match status" value="1"/>
</dbReference>
<keyword evidence="2" id="KW-1185">Reference proteome</keyword>
<proteinExistence type="predicted"/>
<accession>A0A9E7NA51</accession>
<dbReference type="GeneID" id="73291972"/>
<gene>
    <name evidence="1" type="ORF">NGM29_17960</name>
</gene>
<dbReference type="InterPro" id="IPR021799">
    <property type="entry name" value="PIN-like_prokaryotic"/>
</dbReference>
<dbReference type="Proteomes" id="UP001056855">
    <property type="component" value="Chromosome"/>
</dbReference>